<evidence type="ECO:0000256" key="5">
    <source>
        <dbReference type="ARBA" id="ARBA00011738"/>
    </source>
</evidence>
<dbReference type="InterPro" id="IPR046346">
    <property type="entry name" value="Aminoacid_DH-like_N_sf"/>
</dbReference>
<dbReference type="FunFam" id="3.10.410.10:FF:000001">
    <property type="entry name" value="Putative formate--tetrahydrofolate ligase"/>
    <property type="match status" value="1"/>
</dbReference>
<dbReference type="InterPro" id="IPR020630">
    <property type="entry name" value="THF_DH/CycHdrlase_cat_dom"/>
</dbReference>
<dbReference type="GO" id="GO:0046394">
    <property type="term" value="P:carboxylic acid biosynthetic process"/>
    <property type="evidence" value="ECO:0007669"/>
    <property type="project" value="UniProtKB-ARBA"/>
</dbReference>
<evidence type="ECO:0000256" key="9">
    <source>
        <dbReference type="ARBA" id="ARBA00022598"/>
    </source>
</evidence>
<keyword evidence="21" id="KW-1185">Reference proteome</keyword>
<evidence type="ECO:0000313" key="21">
    <source>
        <dbReference type="Proteomes" id="UP000052978"/>
    </source>
</evidence>
<dbReference type="Gene3D" id="1.10.8.770">
    <property type="match status" value="1"/>
</dbReference>
<evidence type="ECO:0000256" key="16">
    <source>
        <dbReference type="ARBA" id="ARBA00058670"/>
    </source>
</evidence>
<evidence type="ECO:0000256" key="3">
    <source>
        <dbReference type="ARBA" id="ARBA00005559"/>
    </source>
</evidence>
<protein>
    <recommendedName>
        <fullName evidence="17">Monofunctional C1-tetrahydrofolate synthase, mitochondrial</fullName>
        <ecNumber evidence="6">6.3.4.3</ecNumber>
    </recommendedName>
    <alternativeName>
        <fullName evidence="18">Formyltetrahydrofolate synthetase</fullName>
    </alternativeName>
</protein>
<reference evidence="20 21" key="1">
    <citation type="journal article" date="2013" name="Nat. Commun.">
        <title>Genome analysis reveals insights into physiology and longevity of the Brandt's bat Myotis brandtii.</title>
        <authorList>
            <person name="Seim I."/>
            <person name="Fang X."/>
            <person name="Xiong Z."/>
            <person name="Lobanov A.V."/>
            <person name="Huang Z."/>
            <person name="Ma S."/>
            <person name="Feng Y."/>
            <person name="Turanov A.A."/>
            <person name="Zhu Y."/>
            <person name="Lenz T.L."/>
            <person name="Gerashchenko M.V."/>
            <person name="Fan D."/>
            <person name="Hee Yim S."/>
            <person name="Yao X."/>
            <person name="Jordan D."/>
            <person name="Xiong Y."/>
            <person name="Ma Y."/>
            <person name="Lyapunov A.N."/>
            <person name="Chen G."/>
            <person name="Kulakova O.I."/>
            <person name="Sun Y."/>
            <person name="Lee S.G."/>
            <person name="Bronson R.T."/>
            <person name="Moskalev A.A."/>
            <person name="Sunyaev S.R."/>
            <person name="Zhang G."/>
            <person name="Krogh A."/>
            <person name="Wang J."/>
            <person name="Gladyshev V.N."/>
        </authorList>
    </citation>
    <scope>NUCLEOTIDE SEQUENCE [LARGE SCALE GENOMIC DNA]</scope>
</reference>
<dbReference type="InterPro" id="IPR027417">
    <property type="entry name" value="P-loop_NTPase"/>
</dbReference>
<dbReference type="Pfam" id="PF00763">
    <property type="entry name" value="THF_DHG_CYH"/>
    <property type="match status" value="1"/>
</dbReference>
<dbReference type="eggNOG" id="KOG4230">
    <property type="taxonomic scope" value="Eukaryota"/>
</dbReference>
<comment type="catalytic activity">
    <reaction evidence="15">
        <text>(6S)-5,6,7,8-tetrahydrofolate + formate + ATP = (6R)-10-formyltetrahydrofolate + ADP + phosphate</text>
        <dbReference type="Rhea" id="RHEA:20221"/>
        <dbReference type="ChEBI" id="CHEBI:15740"/>
        <dbReference type="ChEBI" id="CHEBI:30616"/>
        <dbReference type="ChEBI" id="CHEBI:43474"/>
        <dbReference type="ChEBI" id="CHEBI:57453"/>
        <dbReference type="ChEBI" id="CHEBI:195366"/>
        <dbReference type="ChEBI" id="CHEBI:456216"/>
        <dbReference type="EC" id="6.3.4.3"/>
    </reaction>
    <physiologicalReaction direction="left-to-right" evidence="15">
        <dbReference type="Rhea" id="RHEA:20222"/>
    </physiologicalReaction>
</comment>
<evidence type="ECO:0000256" key="6">
    <source>
        <dbReference type="ARBA" id="ARBA00012295"/>
    </source>
</evidence>
<dbReference type="InterPro" id="IPR000559">
    <property type="entry name" value="Formate_THF_ligase"/>
</dbReference>
<comment type="function">
    <text evidence="16">May provide the missing metabolic reaction required to link the mitochondria and the cytoplasm in the mammalian model of one-carbon folate metabolism complementing thus the enzymatic activities of MTHFD2.</text>
</comment>
<evidence type="ECO:0000256" key="10">
    <source>
        <dbReference type="ARBA" id="ARBA00022741"/>
    </source>
</evidence>
<dbReference type="GO" id="GO:0015942">
    <property type="term" value="P:formate metabolic process"/>
    <property type="evidence" value="ECO:0007669"/>
    <property type="project" value="UniProtKB-ARBA"/>
</dbReference>
<feature type="domain" description="Tetrahydrofolate dehydrogenase/cyclohydrolase catalytic" evidence="19">
    <location>
        <begin position="13"/>
        <end position="105"/>
    </location>
</feature>
<dbReference type="UniPathway" id="UPA00193"/>
<keyword evidence="7" id="KW-0597">Phosphoprotein</keyword>
<evidence type="ECO:0000256" key="17">
    <source>
        <dbReference type="ARBA" id="ARBA00070357"/>
    </source>
</evidence>
<dbReference type="PROSITE" id="PS00721">
    <property type="entry name" value="FTHFS_1"/>
    <property type="match status" value="1"/>
</dbReference>
<dbReference type="PANTHER" id="PTHR48099">
    <property type="entry name" value="C-1-TETRAHYDROFOLATE SYNTHASE, CYTOPLASMIC-RELATED"/>
    <property type="match status" value="1"/>
</dbReference>
<organism evidence="20 21">
    <name type="scientific">Myotis brandtii</name>
    <name type="common">Brandt's bat</name>
    <dbReference type="NCBI Taxonomy" id="109478"/>
    <lineage>
        <taxon>Eukaryota</taxon>
        <taxon>Metazoa</taxon>
        <taxon>Chordata</taxon>
        <taxon>Craniata</taxon>
        <taxon>Vertebrata</taxon>
        <taxon>Euteleostomi</taxon>
        <taxon>Mammalia</taxon>
        <taxon>Eutheria</taxon>
        <taxon>Laurasiatheria</taxon>
        <taxon>Chiroptera</taxon>
        <taxon>Yangochiroptera</taxon>
        <taxon>Vespertilionidae</taxon>
        <taxon>Myotis</taxon>
    </lineage>
</organism>
<dbReference type="SUPFAM" id="SSF52540">
    <property type="entry name" value="P-loop containing nucleoside triphosphate hydrolases"/>
    <property type="match status" value="1"/>
</dbReference>
<dbReference type="PROSITE" id="PS00722">
    <property type="entry name" value="FTHFS_2"/>
    <property type="match status" value="1"/>
</dbReference>
<keyword evidence="11" id="KW-0067">ATP-binding</keyword>
<dbReference type="GO" id="GO:0004329">
    <property type="term" value="F:formate-tetrahydrofolate ligase activity"/>
    <property type="evidence" value="ECO:0007669"/>
    <property type="project" value="UniProtKB-EC"/>
</dbReference>
<evidence type="ECO:0000256" key="1">
    <source>
        <dbReference type="ARBA" id="ARBA00004173"/>
    </source>
</evidence>
<dbReference type="GO" id="GO:0005829">
    <property type="term" value="C:cytosol"/>
    <property type="evidence" value="ECO:0007669"/>
    <property type="project" value="TreeGrafter"/>
</dbReference>
<comment type="pathway">
    <text evidence="2">One-carbon metabolism; tetrahydrofolate interconversion.</text>
</comment>
<dbReference type="GO" id="GO:0005524">
    <property type="term" value="F:ATP binding"/>
    <property type="evidence" value="ECO:0007669"/>
    <property type="project" value="UniProtKB-KW"/>
</dbReference>
<evidence type="ECO:0000256" key="15">
    <source>
        <dbReference type="ARBA" id="ARBA00051444"/>
    </source>
</evidence>
<comment type="subunit">
    <text evidence="5">Homodimer.</text>
</comment>
<evidence type="ECO:0000256" key="2">
    <source>
        <dbReference type="ARBA" id="ARBA00004777"/>
    </source>
</evidence>
<evidence type="ECO:0000313" key="20">
    <source>
        <dbReference type="EMBL" id="EPQ19224.1"/>
    </source>
</evidence>
<gene>
    <name evidence="20" type="ORF">D623_10021312</name>
</gene>
<accession>S7NNG4</accession>
<evidence type="ECO:0000256" key="12">
    <source>
        <dbReference type="ARBA" id="ARBA00022946"/>
    </source>
</evidence>
<dbReference type="FunFam" id="3.40.50.10860:FF:000013">
    <property type="entry name" value="Methylenetetrahydrofolate dehydrogenase (NADP+ dependent) 1 like"/>
    <property type="match status" value="1"/>
</dbReference>
<keyword evidence="10" id="KW-0547">Nucleotide-binding</keyword>
<evidence type="ECO:0000256" key="18">
    <source>
        <dbReference type="ARBA" id="ARBA00079657"/>
    </source>
</evidence>
<keyword evidence="12" id="KW-0809">Transit peptide</keyword>
<dbReference type="GO" id="GO:0035999">
    <property type="term" value="P:tetrahydrofolate interconversion"/>
    <property type="evidence" value="ECO:0007669"/>
    <property type="project" value="UniProtKB-UniPathway"/>
</dbReference>
<evidence type="ECO:0000256" key="8">
    <source>
        <dbReference type="ARBA" id="ARBA00022563"/>
    </source>
</evidence>
<dbReference type="CDD" id="cd00477">
    <property type="entry name" value="FTHFS"/>
    <property type="match status" value="1"/>
</dbReference>
<dbReference type="HAMAP" id="MF_01543">
    <property type="entry name" value="FTHFS"/>
    <property type="match status" value="1"/>
</dbReference>
<dbReference type="InterPro" id="IPR020628">
    <property type="entry name" value="Formate_THF_ligase_CS"/>
</dbReference>
<evidence type="ECO:0000256" key="11">
    <source>
        <dbReference type="ARBA" id="ARBA00022840"/>
    </source>
</evidence>
<dbReference type="SUPFAM" id="SSF53223">
    <property type="entry name" value="Aminoacid dehydrogenase-like, N-terminal domain"/>
    <property type="match status" value="1"/>
</dbReference>
<keyword evidence="8" id="KW-0554">One-carbon metabolism</keyword>
<dbReference type="Gene3D" id="3.40.50.300">
    <property type="entry name" value="P-loop containing nucleotide triphosphate hydrolases"/>
    <property type="match status" value="2"/>
</dbReference>
<dbReference type="EC" id="6.3.4.3" evidence="6"/>
<dbReference type="FunFam" id="1.10.8.770:FF:000001">
    <property type="entry name" value="Methylenetetrahydrofolate dehydrogenase (NADP+ dependent) 1 like"/>
    <property type="match status" value="1"/>
</dbReference>
<dbReference type="FunFam" id="3.40.50.300:FF:000627">
    <property type="entry name" value="Methylenetetrahydrofolate dehydrogenase (NADP+ dependent) 1 like"/>
    <property type="match status" value="1"/>
</dbReference>
<evidence type="ECO:0000256" key="14">
    <source>
        <dbReference type="ARBA" id="ARBA00023128"/>
    </source>
</evidence>
<keyword evidence="9" id="KW-0436">Ligase</keyword>
<feature type="non-terminal residue" evidence="20">
    <location>
        <position position="1"/>
    </location>
</feature>
<dbReference type="Gene3D" id="3.10.410.10">
    <property type="entry name" value="Formyltetrahydrofolate synthetase, domain 3"/>
    <property type="match status" value="1"/>
</dbReference>
<dbReference type="PANTHER" id="PTHR48099:SF12">
    <property type="entry name" value="MONOFUNCTIONAL C1-TETRAHYDROFOLATE SYNTHASE, MITOCHONDRIAL"/>
    <property type="match status" value="1"/>
</dbReference>
<sequence>REVIQNSKEVLRLLQEKNPAFKPVLAIIQASDDNLMQEVNQNLAEEAGLNITHICLPPESGEDEIIDEILKINEDTRVHGLALQISENSFSNKVLNALKPEKDVDGVTDVNLGKLVRGDAHECFISPVARAVIELLEKSGKLGSGSPGVPFSGPIAENDVSLLAAALRIQNMVSSGRRWLREQQYTRWRLHCLKLQPLSPVPSDIEISRAQTPKAVDVLAKEIGLLADEIEIYGKSKAKVCLSLLERLKDQADGKYVLVAGITPTPLGEGKSTVTIGLVQALTAHLNINSFACLRQPSQGPTFGVKGGAAGGGYAQVIPMEEFNLHLTGDIHAITAANNLLAAAIDARIFHENTQTDKSLYNRLVPSVNGVREFSHIQLARLKKLGINKTDPSALTEEEMSRFARLNIDPPTITWQRVLDTNDRFLRKITIGQASTEKGYSRQVRGLFSTGVALFLVALVYSGAQFDIAVASEIMAVLALTDSLKDMKERLGRMVVASDRNGQPITAEDLGVTGALTVLMKDAIKPNLMQTLEGTPVFVHAGPFANIAHGNSSVLADKIALKLVGKEGFVVTEAGFGADIGMEKFFNIKCRASGLVPNVVVLVATVRALKMHGGGPSVTAGVPLKKEYTEENIQLVADGCCNLQKQIQIAQLFGVPVVVALNVFKTDTRAEIDLVCELAKRAGAFDAVPCYHWSMGGKGSVDLAWAVREAASKRSRFQFLYDVQLPIVEKIRTIAQAVYGARDIELSPEAQSKIDLYTQQGFGNLPICMAKTHLSLSHQPDKKGVPRDFILPISDVRASIGAGFIYPLVGTVSNTLQKSFRLMS</sequence>
<dbReference type="Gene3D" id="3.40.50.10860">
    <property type="entry name" value="Leucine Dehydrogenase, chain A, domain 1"/>
    <property type="match status" value="1"/>
</dbReference>
<evidence type="ECO:0000256" key="7">
    <source>
        <dbReference type="ARBA" id="ARBA00022553"/>
    </source>
</evidence>
<evidence type="ECO:0000256" key="13">
    <source>
        <dbReference type="ARBA" id="ARBA00022990"/>
    </source>
</evidence>
<comment type="similarity">
    <text evidence="4">In the C-terminal section; belongs to the formate--tetrahydrofolate ligase family.</text>
</comment>
<name>S7NNG4_MYOBR</name>
<keyword evidence="14" id="KW-0496">Mitochondrion</keyword>
<comment type="similarity">
    <text evidence="3">In the N-terminal section; belongs to the tetrahydrofolate dehydrogenase/cyclohydrolase family.</text>
</comment>
<comment type="subcellular location">
    <subcellularLocation>
        <location evidence="1">Mitochondrion</location>
    </subcellularLocation>
</comment>
<dbReference type="EMBL" id="KE164616">
    <property type="protein sequence ID" value="EPQ19224.1"/>
    <property type="molecule type" value="Genomic_DNA"/>
</dbReference>
<dbReference type="GO" id="GO:0004488">
    <property type="term" value="F:methylenetetrahydrofolate dehydrogenase (NADP+) activity"/>
    <property type="evidence" value="ECO:0007669"/>
    <property type="project" value="InterPro"/>
</dbReference>
<dbReference type="GO" id="GO:0005759">
    <property type="term" value="C:mitochondrial matrix"/>
    <property type="evidence" value="ECO:0007669"/>
    <property type="project" value="UniProtKB-ARBA"/>
</dbReference>
<keyword evidence="13" id="KW-0007">Acetylation</keyword>
<evidence type="ECO:0000256" key="4">
    <source>
        <dbReference type="ARBA" id="ARBA00006985"/>
    </source>
</evidence>
<proteinExistence type="inferred from homology"/>
<dbReference type="Proteomes" id="UP000052978">
    <property type="component" value="Unassembled WGS sequence"/>
</dbReference>
<dbReference type="FunFam" id="3.40.50.300:FF:000556">
    <property type="entry name" value="Methylenetetrahydrofolate dehydrogenase (NADP+ dependent) 1 like"/>
    <property type="match status" value="1"/>
</dbReference>
<dbReference type="AlphaFoldDB" id="S7NNG4"/>
<dbReference type="Pfam" id="PF01268">
    <property type="entry name" value="FTHFS"/>
    <property type="match status" value="1"/>
</dbReference>
<evidence type="ECO:0000259" key="19">
    <source>
        <dbReference type="Pfam" id="PF00763"/>
    </source>
</evidence>